<evidence type="ECO:0000259" key="4">
    <source>
        <dbReference type="Pfam" id="PF07687"/>
    </source>
</evidence>
<organism evidence="5 6">
    <name type="scientific">Aspergillus lucknowensis</name>
    <dbReference type="NCBI Taxonomy" id="176173"/>
    <lineage>
        <taxon>Eukaryota</taxon>
        <taxon>Fungi</taxon>
        <taxon>Dikarya</taxon>
        <taxon>Ascomycota</taxon>
        <taxon>Pezizomycotina</taxon>
        <taxon>Eurotiomycetes</taxon>
        <taxon>Eurotiomycetidae</taxon>
        <taxon>Eurotiales</taxon>
        <taxon>Aspergillaceae</taxon>
        <taxon>Aspergillus</taxon>
        <taxon>Aspergillus subgen. Nidulantes</taxon>
    </lineage>
</organism>
<sequence length="754" mass="79836">MSSARRPIYFNKAAAKEKISFPLVEGLNQFHQSLTGYAPTPLTPLPALAAELGVRAVLVKDESNRLGLSSFKVLGASWGTYRAVAAYLGLPTTVALEELSARVRERSVTLFAATQGNHGRAVASMARTLGIESRIFVPESMDQPTQSRITQEGARVTTIRGDYDLAVGEALRASRETDGGLLIQDTAMEGYEEVPAWIVEGYGTMTAEIEDQLSRMGLSATTMITPVGVGSLANAVATFCKSRETPISVVTVEPDTAACLQASLIAGKLTLIETSSTIMDGMDCGTVSTTAWPNLQRLVDTSITVSCYESHCAGEYLASHSISAGPCGAASLAALRRLAAANDSSLNKDSVVVLLSTEGPRDYPIPLDVSMDDAVELTSVLTTINSSNPTLSVADGAGETQICNYLAAWFAHRGMETHWIETISGRPSVVGVLRGSGGGSSLMFNGHVDTVSLATYGNDPLSGAEGTKNGQQVVFGRGSLDMKGGLASALAAVSTTIAGHVSLRGDVIVAAVSDEEDTSQGTQDLLNAGWRADAAVVPECTQGAIIHAHKGFVWVEVDILGVAAHGSNYIGGVDAILHAGWLLRALEQYQPRLPVDDVLGPASLHCGLIHGGEEPSSYPAKCTVTVEFRTVPGQTAESIVHDIRLLLQDIQKDNPKFKFAPPRATQSRAPHKIESDHRFVKKVAECASEATGSQPRVQSVPFWCDAALLTQAGIPSVVFGPSGQGFHGKEEWVEVKSLQDLQSTFTILIRDFCA</sequence>
<dbReference type="PANTHER" id="PTHR42937:SF1">
    <property type="entry name" value="DIAMINOPROPIONATE AMMONIA-LYASE"/>
    <property type="match status" value="1"/>
</dbReference>
<comment type="similarity">
    <text evidence="1">Belongs to the peptidase M20A family.</text>
</comment>
<dbReference type="EMBL" id="JBFXLQ010000071">
    <property type="protein sequence ID" value="KAL2862186.1"/>
    <property type="molecule type" value="Genomic_DNA"/>
</dbReference>
<dbReference type="Gene3D" id="3.40.50.1100">
    <property type="match status" value="2"/>
</dbReference>
<feature type="domain" description="Tryptophan synthase beta chain-like PALP" evidence="3">
    <location>
        <begin position="36"/>
        <end position="356"/>
    </location>
</feature>
<dbReference type="Pfam" id="PF01546">
    <property type="entry name" value="Peptidase_M20"/>
    <property type="match status" value="1"/>
</dbReference>
<evidence type="ECO:0000256" key="2">
    <source>
        <dbReference type="ARBA" id="ARBA00022801"/>
    </source>
</evidence>
<dbReference type="Gene3D" id="3.30.70.360">
    <property type="match status" value="1"/>
</dbReference>
<accession>A0ABR4LCB2</accession>
<dbReference type="Gene3D" id="3.40.630.10">
    <property type="entry name" value="Zn peptidases"/>
    <property type="match status" value="1"/>
</dbReference>
<comment type="caution">
    <text evidence="5">The sequence shown here is derived from an EMBL/GenBank/DDBJ whole genome shotgun (WGS) entry which is preliminary data.</text>
</comment>
<reference evidence="5 6" key="1">
    <citation type="submission" date="2024-07" db="EMBL/GenBank/DDBJ databases">
        <title>Section-level genome sequencing and comparative genomics of Aspergillus sections Usti and Cavernicolus.</title>
        <authorList>
            <consortium name="Lawrence Berkeley National Laboratory"/>
            <person name="Nybo J.L."/>
            <person name="Vesth T.C."/>
            <person name="Theobald S."/>
            <person name="Frisvad J.C."/>
            <person name="Larsen T.O."/>
            <person name="Kjaerboelling I."/>
            <person name="Rothschild-Mancinelli K."/>
            <person name="Lyhne E.K."/>
            <person name="Kogle M.E."/>
            <person name="Barry K."/>
            <person name="Clum A."/>
            <person name="Na H."/>
            <person name="Ledsgaard L."/>
            <person name="Lin J."/>
            <person name="Lipzen A."/>
            <person name="Kuo A."/>
            <person name="Riley R."/>
            <person name="Mondo S."/>
            <person name="Labutti K."/>
            <person name="Haridas S."/>
            <person name="Pangalinan J."/>
            <person name="Salamov A.A."/>
            <person name="Simmons B.A."/>
            <person name="Magnuson J.K."/>
            <person name="Chen J."/>
            <person name="Drula E."/>
            <person name="Henrissat B."/>
            <person name="Wiebenga A."/>
            <person name="Lubbers R.J."/>
            <person name="Gomes A.C."/>
            <person name="Macurrencykelacurrency M.R."/>
            <person name="Stajich J."/>
            <person name="Grigoriev I.V."/>
            <person name="Mortensen U.H."/>
            <person name="De Vries R.P."/>
            <person name="Baker S.E."/>
            <person name="Andersen M.R."/>
        </authorList>
    </citation>
    <scope>NUCLEOTIDE SEQUENCE [LARGE SCALE GENOMIC DNA]</scope>
    <source>
        <strain evidence="5 6">CBS 449.75</strain>
    </source>
</reference>
<dbReference type="Pfam" id="PF07687">
    <property type="entry name" value="M20_dimer"/>
    <property type="match status" value="1"/>
</dbReference>
<evidence type="ECO:0000259" key="3">
    <source>
        <dbReference type="Pfam" id="PF00291"/>
    </source>
</evidence>
<dbReference type="PROSITE" id="PS00758">
    <property type="entry name" value="ARGE_DAPE_CPG2_1"/>
    <property type="match status" value="1"/>
</dbReference>
<dbReference type="Pfam" id="PF00291">
    <property type="entry name" value="PALP"/>
    <property type="match status" value="1"/>
</dbReference>
<protein>
    <submittedName>
        <fullName evidence="5">Tryptophan synthase beta subunit-like PLP-dependent enzyme</fullName>
    </submittedName>
</protein>
<gene>
    <name evidence="5" type="ORF">BJX67DRAFT_366806</name>
</gene>
<name>A0ABR4LCB2_9EURO</name>
<dbReference type="InterPro" id="IPR002933">
    <property type="entry name" value="Peptidase_M20"/>
</dbReference>
<dbReference type="SUPFAM" id="SSF53686">
    <property type="entry name" value="Tryptophan synthase beta subunit-like PLP-dependent enzymes"/>
    <property type="match status" value="1"/>
</dbReference>
<dbReference type="InterPro" id="IPR036052">
    <property type="entry name" value="TrpB-like_PALP_sf"/>
</dbReference>
<feature type="domain" description="Peptidase M20 dimerisation" evidence="4">
    <location>
        <begin position="548"/>
        <end position="652"/>
    </location>
</feature>
<dbReference type="SUPFAM" id="SSF53187">
    <property type="entry name" value="Zn-dependent exopeptidases"/>
    <property type="match status" value="1"/>
</dbReference>
<dbReference type="Proteomes" id="UP001610432">
    <property type="component" value="Unassembled WGS sequence"/>
</dbReference>
<evidence type="ECO:0000313" key="5">
    <source>
        <dbReference type="EMBL" id="KAL2862186.1"/>
    </source>
</evidence>
<dbReference type="InterPro" id="IPR001261">
    <property type="entry name" value="ArgE/DapE_CS"/>
</dbReference>
<dbReference type="InterPro" id="IPR001926">
    <property type="entry name" value="TrpB-like_PALP"/>
</dbReference>
<dbReference type="PANTHER" id="PTHR42937">
    <property type="match status" value="1"/>
</dbReference>
<dbReference type="InterPro" id="IPR011650">
    <property type="entry name" value="Peptidase_M20_dimer"/>
</dbReference>
<evidence type="ECO:0000313" key="6">
    <source>
        <dbReference type="Proteomes" id="UP001610432"/>
    </source>
</evidence>
<dbReference type="GeneID" id="98145516"/>
<dbReference type="InterPro" id="IPR036264">
    <property type="entry name" value="Bact_exopeptidase_dim_dom"/>
</dbReference>
<proteinExistence type="inferred from homology"/>
<dbReference type="NCBIfam" id="NF006058">
    <property type="entry name" value="PRK08206.1"/>
    <property type="match status" value="1"/>
</dbReference>
<dbReference type="RefSeq" id="XP_070881165.1">
    <property type="nucleotide sequence ID" value="XM_071030444.1"/>
</dbReference>
<dbReference type="SUPFAM" id="SSF55031">
    <property type="entry name" value="Bacterial exopeptidase dimerisation domain"/>
    <property type="match status" value="1"/>
</dbReference>
<keyword evidence="6" id="KW-1185">Reference proteome</keyword>
<keyword evidence="2" id="KW-0378">Hydrolase</keyword>
<evidence type="ECO:0000256" key="1">
    <source>
        <dbReference type="ARBA" id="ARBA00006247"/>
    </source>
</evidence>